<protein>
    <submittedName>
        <fullName evidence="8">Phage shock protein PspC (Stress-responsive transcriptional regulator)</fullName>
    </submittedName>
</protein>
<organism evidence="8 9">
    <name type="scientific">Microbacterium invictum</name>
    <dbReference type="NCBI Taxonomy" id="515415"/>
    <lineage>
        <taxon>Bacteria</taxon>
        <taxon>Bacillati</taxon>
        <taxon>Actinomycetota</taxon>
        <taxon>Actinomycetes</taxon>
        <taxon>Micrococcales</taxon>
        <taxon>Microbacteriaceae</taxon>
        <taxon>Microbacterium</taxon>
    </lineage>
</organism>
<comment type="caution">
    <text evidence="8">The sequence shown here is derived from an EMBL/GenBank/DDBJ whole genome shotgun (WGS) entry which is preliminary data.</text>
</comment>
<dbReference type="Pfam" id="PF04024">
    <property type="entry name" value="PspC"/>
    <property type="match status" value="1"/>
</dbReference>
<reference evidence="8 9" key="1">
    <citation type="submission" date="2020-08" db="EMBL/GenBank/DDBJ databases">
        <title>Sequencing the genomes of 1000 actinobacteria strains.</title>
        <authorList>
            <person name="Klenk H.-P."/>
        </authorList>
    </citation>
    <scope>NUCLEOTIDE SEQUENCE [LARGE SCALE GENOMIC DNA]</scope>
    <source>
        <strain evidence="8 9">DSM 19600</strain>
    </source>
</reference>
<dbReference type="PANTHER" id="PTHR33885:SF3">
    <property type="entry name" value="PHAGE SHOCK PROTEIN C"/>
    <property type="match status" value="1"/>
</dbReference>
<sequence>MSRLIRPRDGRMIAGACLAVANRFGVSPVAVRILTVLATVFFGVSIWVYVFLWVLIPGED</sequence>
<evidence type="ECO:0000313" key="9">
    <source>
        <dbReference type="Proteomes" id="UP000549113"/>
    </source>
</evidence>
<proteinExistence type="predicted"/>
<dbReference type="RefSeq" id="WP_183499771.1">
    <property type="nucleotide sequence ID" value="NZ_BAABCO010000002.1"/>
</dbReference>
<comment type="subcellular location">
    <subcellularLocation>
        <location evidence="1">Cell membrane</location>
        <topology evidence="1">Single-pass membrane protein</topology>
    </subcellularLocation>
</comment>
<dbReference type="Proteomes" id="UP000549113">
    <property type="component" value="Unassembled WGS sequence"/>
</dbReference>
<keyword evidence="3 6" id="KW-0812">Transmembrane</keyword>
<keyword evidence="4 6" id="KW-1133">Transmembrane helix</keyword>
<dbReference type="InterPro" id="IPR052027">
    <property type="entry name" value="PspC"/>
</dbReference>
<dbReference type="AlphaFoldDB" id="A0AA40SQ48"/>
<gene>
    <name evidence="8" type="ORF">BKA10_001996</name>
</gene>
<evidence type="ECO:0000256" key="3">
    <source>
        <dbReference type="ARBA" id="ARBA00022692"/>
    </source>
</evidence>
<keyword evidence="5 6" id="KW-0472">Membrane</keyword>
<accession>A0AA40SQ48</accession>
<feature type="transmembrane region" description="Helical" evidence="6">
    <location>
        <begin position="35"/>
        <end position="56"/>
    </location>
</feature>
<dbReference type="GO" id="GO:0005886">
    <property type="term" value="C:plasma membrane"/>
    <property type="evidence" value="ECO:0007669"/>
    <property type="project" value="UniProtKB-SubCell"/>
</dbReference>
<evidence type="ECO:0000256" key="5">
    <source>
        <dbReference type="ARBA" id="ARBA00023136"/>
    </source>
</evidence>
<evidence type="ECO:0000256" key="6">
    <source>
        <dbReference type="SAM" id="Phobius"/>
    </source>
</evidence>
<keyword evidence="2" id="KW-1003">Cell membrane</keyword>
<evidence type="ECO:0000259" key="7">
    <source>
        <dbReference type="Pfam" id="PF04024"/>
    </source>
</evidence>
<evidence type="ECO:0000256" key="2">
    <source>
        <dbReference type="ARBA" id="ARBA00022475"/>
    </source>
</evidence>
<evidence type="ECO:0000256" key="1">
    <source>
        <dbReference type="ARBA" id="ARBA00004162"/>
    </source>
</evidence>
<keyword evidence="9" id="KW-1185">Reference proteome</keyword>
<evidence type="ECO:0000313" key="8">
    <source>
        <dbReference type="EMBL" id="MBB4140202.1"/>
    </source>
</evidence>
<evidence type="ECO:0000256" key="4">
    <source>
        <dbReference type="ARBA" id="ARBA00022989"/>
    </source>
</evidence>
<name>A0AA40SQ48_9MICO</name>
<dbReference type="InterPro" id="IPR007168">
    <property type="entry name" value="Phageshock_PspC_N"/>
</dbReference>
<feature type="domain" description="Phage shock protein PspC N-terminal" evidence="7">
    <location>
        <begin position="3"/>
        <end position="58"/>
    </location>
</feature>
<dbReference type="EMBL" id="JACIFH010000001">
    <property type="protein sequence ID" value="MBB4140202.1"/>
    <property type="molecule type" value="Genomic_DNA"/>
</dbReference>
<dbReference type="PANTHER" id="PTHR33885">
    <property type="entry name" value="PHAGE SHOCK PROTEIN C"/>
    <property type="match status" value="1"/>
</dbReference>